<dbReference type="AlphaFoldDB" id="A0A8J2SC31"/>
<organism evidence="2 3">
    <name type="scientific">Pelagomonas calceolata</name>
    <dbReference type="NCBI Taxonomy" id="35677"/>
    <lineage>
        <taxon>Eukaryota</taxon>
        <taxon>Sar</taxon>
        <taxon>Stramenopiles</taxon>
        <taxon>Ochrophyta</taxon>
        <taxon>Pelagophyceae</taxon>
        <taxon>Pelagomonadales</taxon>
        <taxon>Pelagomonadaceae</taxon>
        <taxon>Pelagomonas</taxon>
    </lineage>
</organism>
<sequence>GPAHIGQPFVPRGSRTRAPHRTPSPEHRRPEAMQSAVNALAFPVPDKAWSVALLRRRSDLVLLRTASGETTACVHVHSKAKRRRRMTLLYSHANAEDLGLALPFVEALARYAGADVLAYEYLGYSLASGDPSEQGCMECIDAAYAYLTRDCGIDPKQIIAYGRSIGSGPTVDLCARHQVGGMILQSPIASAGLVVMPSFAARALSTFDLFRNYEKISSVTCRSLLMHGRDDQMVPFAHSHDVLYPLLVDPHAPVWLEGCGHHDMPDDACLRAVSDFVGFVGDRSVGVEARRVDDGGWPLVASLFS</sequence>
<dbReference type="Gene3D" id="3.40.50.1820">
    <property type="entry name" value="alpha/beta hydrolase"/>
    <property type="match status" value="1"/>
</dbReference>
<feature type="region of interest" description="Disordered" evidence="1">
    <location>
        <begin position="1"/>
        <end position="33"/>
    </location>
</feature>
<comment type="caution">
    <text evidence="2">The sequence shown here is derived from an EMBL/GenBank/DDBJ whole genome shotgun (WGS) entry which is preliminary data.</text>
</comment>
<name>A0A8J2SC31_9STRA</name>
<keyword evidence="3" id="KW-1185">Reference proteome</keyword>
<dbReference type="Proteomes" id="UP000789595">
    <property type="component" value="Unassembled WGS sequence"/>
</dbReference>
<proteinExistence type="predicted"/>
<evidence type="ECO:0008006" key="4">
    <source>
        <dbReference type="Google" id="ProtNLM"/>
    </source>
</evidence>
<dbReference type="OrthoDB" id="446723at2759"/>
<dbReference type="PANTHER" id="PTHR12277:SF81">
    <property type="entry name" value="PROTEIN ABHD13"/>
    <property type="match status" value="1"/>
</dbReference>
<accession>A0A8J2SC31</accession>
<reference evidence="2" key="1">
    <citation type="submission" date="2021-11" db="EMBL/GenBank/DDBJ databases">
        <authorList>
            <consortium name="Genoscope - CEA"/>
            <person name="William W."/>
        </authorList>
    </citation>
    <scope>NUCLEOTIDE SEQUENCE</scope>
</reference>
<evidence type="ECO:0000256" key="1">
    <source>
        <dbReference type="SAM" id="MobiDB-lite"/>
    </source>
</evidence>
<evidence type="ECO:0000313" key="2">
    <source>
        <dbReference type="EMBL" id="CAH0368945.1"/>
    </source>
</evidence>
<dbReference type="PANTHER" id="PTHR12277">
    <property type="entry name" value="ALPHA/BETA HYDROLASE DOMAIN-CONTAINING PROTEIN"/>
    <property type="match status" value="1"/>
</dbReference>
<feature type="non-terminal residue" evidence="2">
    <location>
        <position position="1"/>
    </location>
</feature>
<dbReference type="EMBL" id="CAKKNE010000002">
    <property type="protein sequence ID" value="CAH0368945.1"/>
    <property type="molecule type" value="Genomic_DNA"/>
</dbReference>
<dbReference type="InterPro" id="IPR029058">
    <property type="entry name" value="AB_hydrolase_fold"/>
</dbReference>
<dbReference type="SUPFAM" id="SSF53474">
    <property type="entry name" value="alpha/beta-Hydrolases"/>
    <property type="match status" value="1"/>
</dbReference>
<protein>
    <recommendedName>
        <fullName evidence="4">Serine aminopeptidase S33 domain-containing protein</fullName>
    </recommendedName>
</protein>
<evidence type="ECO:0000313" key="3">
    <source>
        <dbReference type="Proteomes" id="UP000789595"/>
    </source>
</evidence>
<gene>
    <name evidence="2" type="ORF">PECAL_2P20460</name>
</gene>